<dbReference type="HOGENOM" id="CLU_047530_1_2_7"/>
<gene>
    <name evidence="3" type="ORF">GPICK_11095</name>
</gene>
<dbReference type="InterPro" id="IPR010982">
    <property type="entry name" value="Lambda_DNA-bd_dom_sf"/>
</dbReference>
<evidence type="ECO:0000259" key="2">
    <source>
        <dbReference type="SMART" id="SM00530"/>
    </source>
</evidence>
<dbReference type="Pfam" id="PF13413">
    <property type="entry name" value="HTH_25"/>
    <property type="match status" value="1"/>
</dbReference>
<accession>A0A0B5BFA3</accession>
<dbReference type="OrthoDB" id="9797543at2"/>
<feature type="compositionally biased region" description="Low complexity" evidence="1">
    <location>
        <begin position="142"/>
        <end position="171"/>
    </location>
</feature>
<dbReference type="CDD" id="cd00093">
    <property type="entry name" value="HTH_XRE"/>
    <property type="match status" value="1"/>
</dbReference>
<feature type="region of interest" description="Disordered" evidence="1">
    <location>
        <begin position="137"/>
        <end position="173"/>
    </location>
</feature>
<dbReference type="RefSeq" id="WP_039743206.1">
    <property type="nucleotide sequence ID" value="NZ_CP009788.1"/>
</dbReference>
<dbReference type="SUPFAM" id="SSF47413">
    <property type="entry name" value="lambda repressor-like DNA-binding domains"/>
    <property type="match status" value="1"/>
</dbReference>
<dbReference type="SMART" id="SM00530">
    <property type="entry name" value="HTH_XRE"/>
    <property type="match status" value="1"/>
</dbReference>
<feature type="domain" description="HTH cro/C1-type" evidence="2">
    <location>
        <begin position="17"/>
        <end position="78"/>
    </location>
</feature>
<keyword evidence="4" id="KW-1185">Reference proteome</keyword>
<dbReference type="Pfam" id="PF13464">
    <property type="entry name" value="RodZ_C"/>
    <property type="match status" value="1"/>
</dbReference>
<dbReference type="PANTHER" id="PTHR34475:SF1">
    <property type="entry name" value="CYTOSKELETON PROTEIN RODZ"/>
    <property type="match status" value="1"/>
</dbReference>
<dbReference type="PANTHER" id="PTHR34475">
    <property type="match status" value="1"/>
</dbReference>
<evidence type="ECO:0000256" key="1">
    <source>
        <dbReference type="SAM" id="MobiDB-lite"/>
    </source>
</evidence>
<dbReference type="InterPro" id="IPR025194">
    <property type="entry name" value="RodZ-like_C"/>
</dbReference>
<dbReference type="EMBL" id="CP009788">
    <property type="protein sequence ID" value="AJE03824.1"/>
    <property type="molecule type" value="Genomic_DNA"/>
</dbReference>
<proteinExistence type="predicted"/>
<protein>
    <recommendedName>
        <fullName evidence="2">HTH cro/C1-type domain-containing protein</fullName>
    </recommendedName>
</protein>
<dbReference type="KEGG" id="gpi:GPICK_11095"/>
<evidence type="ECO:0000313" key="4">
    <source>
        <dbReference type="Proteomes" id="UP000057609"/>
    </source>
</evidence>
<dbReference type="STRING" id="345632.GPICK_11095"/>
<dbReference type="InterPro" id="IPR001387">
    <property type="entry name" value="Cro/C1-type_HTH"/>
</dbReference>
<dbReference type="Proteomes" id="UP000057609">
    <property type="component" value="Chromosome"/>
</dbReference>
<dbReference type="InterPro" id="IPR050400">
    <property type="entry name" value="Bact_Cytoskel_RodZ"/>
</dbReference>
<dbReference type="Gene3D" id="1.10.260.40">
    <property type="entry name" value="lambda repressor-like DNA-binding domains"/>
    <property type="match status" value="1"/>
</dbReference>
<reference evidence="3 4" key="1">
    <citation type="journal article" date="2015" name="Genome Announc.">
        <title>Complete Genome of Geobacter pickeringii G13T, a Metal-Reducing Isolate from Sedimentary Kaolin Deposits.</title>
        <authorList>
            <person name="Badalamenti J.P."/>
            <person name="Bond D.R."/>
        </authorList>
    </citation>
    <scope>NUCLEOTIDE SEQUENCE [LARGE SCALE GENOMIC DNA]</scope>
    <source>
        <strain evidence="3 4">G13</strain>
    </source>
</reference>
<evidence type="ECO:0000313" key="3">
    <source>
        <dbReference type="EMBL" id="AJE03824.1"/>
    </source>
</evidence>
<dbReference type="GO" id="GO:0003677">
    <property type="term" value="F:DNA binding"/>
    <property type="evidence" value="ECO:0007669"/>
    <property type="project" value="InterPro"/>
</dbReference>
<sequence length="280" mass="29891">MAEASSSRSGNQSVGALLRESRESRGLSLEDAARVTRIGKNYLVALEEDAFERLPSSAYAKGFLRSYAGYLGLPADEVVRYYEEALQPALPAEEGSVAPLASSVEARRLPARNRWAIPLTLLALVIALSFLTREREERSSRGEPVSSASRATVSPSPVQHPVSSASRVRPVAAPPQVSPVAAISGEENQPSPQNSRGIVLKLKVNQDCWLNITIDGTLSQQYELKAGDLIEWKGERVFSLDLGNAGGVEAEFNGKALPSLGAAGSPAHVDLTADGSEEQQ</sequence>
<name>A0A0B5BFA3_9BACT</name>
<organism evidence="3 4">
    <name type="scientific">Geobacter pickeringii</name>
    <dbReference type="NCBI Taxonomy" id="345632"/>
    <lineage>
        <taxon>Bacteria</taxon>
        <taxon>Pseudomonadati</taxon>
        <taxon>Thermodesulfobacteriota</taxon>
        <taxon>Desulfuromonadia</taxon>
        <taxon>Geobacterales</taxon>
        <taxon>Geobacteraceae</taxon>
        <taxon>Geobacter</taxon>
    </lineage>
</organism>
<dbReference type="AlphaFoldDB" id="A0A0B5BFA3"/>